<dbReference type="InterPro" id="IPR045518">
    <property type="entry name" value="2EXR"/>
</dbReference>
<dbReference type="PANTHER" id="PTHR35910">
    <property type="entry name" value="2EXR DOMAIN-CONTAINING PROTEIN"/>
    <property type="match status" value="1"/>
</dbReference>
<organism evidence="2 3">
    <name type="scientific">Hyphodiscus hymeniophilus</name>
    <dbReference type="NCBI Taxonomy" id="353542"/>
    <lineage>
        <taxon>Eukaryota</taxon>
        <taxon>Fungi</taxon>
        <taxon>Dikarya</taxon>
        <taxon>Ascomycota</taxon>
        <taxon>Pezizomycotina</taxon>
        <taxon>Leotiomycetes</taxon>
        <taxon>Helotiales</taxon>
        <taxon>Hyphodiscaceae</taxon>
        <taxon>Hyphodiscus</taxon>
    </lineage>
</organism>
<gene>
    <name evidence="2" type="ORF">D0Z07_6188</name>
</gene>
<evidence type="ECO:0000313" key="2">
    <source>
        <dbReference type="EMBL" id="KAG0646718.1"/>
    </source>
</evidence>
<comment type="caution">
    <text evidence="2">The sequence shown here is derived from an EMBL/GenBank/DDBJ whole genome shotgun (WGS) entry which is preliminary data.</text>
</comment>
<accession>A0A9P6VF24</accession>
<keyword evidence="3" id="KW-1185">Reference proteome</keyword>
<dbReference type="OrthoDB" id="3437257at2759"/>
<dbReference type="AlphaFoldDB" id="A0A9P6VF24"/>
<evidence type="ECO:0000259" key="1">
    <source>
        <dbReference type="Pfam" id="PF20150"/>
    </source>
</evidence>
<protein>
    <recommendedName>
        <fullName evidence="1">2EXR domain-containing protein</fullName>
    </recommendedName>
</protein>
<dbReference type="Proteomes" id="UP000785200">
    <property type="component" value="Unassembled WGS sequence"/>
</dbReference>
<sequence>MWPPSPPSDYYPILRTPTETAPWPEPPCGQSMFQTFEFFPYLPPTVRVKIWRFALPGPRVIEIRYANKQHEFRAPIPIILHVNRESRAVALLDYEIATASPLNDLDSALGHHYLTFVNFRLDTFCPSITFRAFITGEWKPFLRTLPQCEKIELFGLPEGCFMVPSTACIPLLLRYKSLRQVVVIADPCIEHQPSDSFGKDKGWCLGPGVELPTLETLGRSGREEALEDYAIRVLDAARNAWRADHDWDLRFVYRGACWGGKCWEEKGVDERGVGEKRQRGIQMKARVAVRKTLVLSRKGVARVLGLVM</sequence>
<evidence type="ECO:0000313" key="3">
    <source>
        <dbReference type="Proteomes" id="UP000785200"/>
    </source>
</evidence>
<dbReference type="Pfam" id="PF20150">
    <property type="entry name" value="2EXR"/>
    <property type="match status" value="1"/>
</dbReference>
<dbReference type="PANTHER" id="PTHR35910:SF6">
    <property type="entry name" value="2EXR DOMAIN-CONTAINING PROTEIN"/>
    <property type="match status" value="1"/>
</dbReference>
<name>A0A9P6VF24_9HELO</name>
<reference evidence="2" key="1">
    <citation type="submission" date="2019-07" db="EMBL/GenBank/DDBJ databases">
        <title>Hyphodiscus hymeniophilus genome sequencing and assembly.</title>
        <authorList>
            <person name="Kramer G."/>
            <person name="Nodwell J."/>
        </authorList>
    </citation>
    <scope>NUCLEOTIDE SEQUENCE</scope>
    <source>
        <strain evidence="2">ATCC 34498</strain>
    </source>
</reference>
<proteinExistence type="predicted"/>
<feature type="domain" description="2EXR" evidence="1">
    <location>
        <begin position="36"/>
        <end position="124"/>
    </location>
</feature>
<dbReference type="EMBL" id="VNKQ01000014">
    <property type="protein sequence ID" value="KAG0646718.1"/>
    <property type="molecule type" value="Genomic_DNA"/>
</dbReference>